<gene>
    <name evidence="3" type="ORF">SAMN04488509_1266</name>
</gene>
<evidence type="ECO:0000256" key="2">
    <source>
        <dbReference type="SAM" id="SignalP"/>
    </source>
</evidence>
<reference evidence="3 4" key="1">
    <citation type="submission" date="2016-10" db="EMBL/GenBank/DDBJ databases">
        <authorList>
            <person name="de Groot N.N."/>
        </authorList>
    </citation>
    <scope>NUCLEOTIDE SEQUENCE [LARGE SCALE GENOMIC DNA]</scope>
    <source>
        <strain evidence="3 4">DSM 16957</strain>
    </source>
</reference>
<feature type="chain" id="PRO_5011769705" description="Porin subfamily protein" evidence="2">
    <location>
        <begin position="28"/>
        <end position="440"/>
    </location>
</feature>
<dbReference type="Pfam" id="PF19577">
    <property type="entry name" value="DcaP"/>
    <property type="match status" value="1"/>
</dbReference>
<dbReference type="AlphaFoldDB" id="A0A1G7AHA2"/>
<name>A0A1G7AHA2_9GAMM</name>
<dbReference type="STRING" id="265719.SAMN04488509_1266"/>
<keyword evidence="4" id="KW-1185">Reference proteome</keyword>
<sequence length="440" mass="47224">MFTQKTFKKGPLALAIASLLVVGPAFAQTEREAQLEARIAELERMVGELVKQQAAAPAAAPAAPALPAGTQPVQATSVVPGANPGTRFGFGGFIKANSAWTDYSDGNPAAGSVGRDFYLPGAIPVGGVGESAVFDSHAKQSRFWFTTDTVLENGSKLGSRFELDFAVPVGGDERNTNTYNPVLRRAFLTYDNWLFGQEWSNFMELGALPETTDFVGPTEGMVFVRQPQIRYTSGAWSVSIENPESTLTPFGGGARIVTDDNTVPDFTARYANRGTWGFVSVAGLLRQLRSDNGVRSTTDTGFGVSVSSKIMFGNNDLRLMATAGSGIGRYVGLNFFEDGVLEASGDIDSLDVIAAYAAWRQVWSGSWRSNFVLGYASADNDRALTGLNANAEASSARVNLFWTPAPKLDVGIELSTAKRELERGTSGTMNRVDFMARYSF</sequence>
<feature type="signal peptide" evidence="2">
    <location>
        <begin position="1"/>
        <end position="27"/>
    </location>
</feature>
<proteinExistence type="predicted"/>
<evidence type="ECO:0000256" key="1">
    <source>
        <dbReference type="SAM" id="Coils"/>
    </source>
</evidence>
<dbReference type="EMBL" id="FNAG01000026">
    <property type="protein sequence ID" value="SDE13837.1"/>
    <property type="molecule type" value="Genomic_DNA"/>
</dbReference>
<organism evidence="3 4">
    <name type="scientific">Aquimonas voraii</name>
    <dbReference type="NCBI Taxonomy" id="265719"/>
    <lineage>
        <taxon>Bacteria</taxon>
        <taxon>Pseudomonadati</taxon>
        <taxon>Pseudomonadota</taxon>
        <taxon>Gammaproteobacteria</taxon>
        <taxon>Lysobacterales</taxon>
        <taxon>Lysobacteraceae</taxon>
        <taxon>Aquimonas</taxon>
    </lineage>
</organism>
<dbReference type="SUPFAM" id="SSF56935">
    <property type="entry name" value="Porins"/>
    <property type="match status" value="1"/>
</dbReference>
<dbReference type="Proteomes" id="UP000199603">
    <property type="component" value="Unassembled WGS sequence"/>
</dbReference>
<accession>A0A1G7AHA2</accession>
<dbReference type="InterPro" id="IPR045748">
    <property type="entry name" value="DcaP"/>
</dbReference>
<evidence type="ECO:0000313" key="3">
    <source>
        <dbReference type="EMBL" id="SDE13837.1"/>
    </source>
</evidence>
<dbReference type="OrthoDB" id="190887at2"/>
<protein>
    <recommendedName>
        <fullName evidence="5">Porin subfamily protein</fullName>
    </recommendedName>
</protein>
<evidence type="ECO:0008006" key="5">
    <source>
        <dbReference type="Google" id="ProtNLM"/>
    </source>
</evidence>
<keyword evidence="1" id="KW-0175">Coiled coil</keyword>
<evidence type="ECO:0000313" key="4">
    <source>
        <dbReference type="Proteomes" id="UP000199603"/>
    </source>
</evidence>
<feature type="coiled-coil region" evidence="1">
    <location>
        <begin position="25"/>
        <end position="52"/>
    </location>
</feature>
<dbReference type="RefSeq" id="WP_091246176.1">
    <property type="nucleotide sequence ID" value="NZ_FNAG01000026.1"/>
</dbReference>
<keyword evidence="2" id="KW-0732">Signal</keyword>